<evidence type="ECO:0000256" key="4">
    <source>
        <dbReference type="ARBA" id="ARBA00023239"/>
    </source>
</evidence>
<keyword evidence="8" id="KW-1185">Reference proteome</keyword>
<reference evidence="7 8" key="1">
    <citation type="submission" date="2017-04" db="EMBL/GenBank/DDBJ databases">
        <authorList>
            <person name="Afonso C.L."/>
            <person name="Miller P.J."/>
            <person name="Scott M.A."/>
            <person name="Spackman E."/>
            <person name="Goraichik I."/>
            <person name="Dimitrov K.M."/>
            <person name="Suarez D.L."/>
            <person name="Swayne D.E."/>
        </authorList>
    </citation>
    <scope>NUCLEOTIDE SEQUENCE [LARGE SCALE GENOMIC DNA]</scope>
    <source>
        <strain evidence="7 8">DSM 5090</strain>
    </source>
</reference>
<dbReference type="Pfam" id="PF01212">
    <property type="entry name" value="Beta_elim_lyase"/>
    <property type="match status" value="1"/>
</dbReference>
<feature type="modified residue" description="N6-(pyridoxal phosphate)lysine" evidence="5">
    <location>
        <position position="200"/>
    </location>
</feature>
<dbReference type="Proteomes" id="UP000192738">
    <property type="component" value="Unassembled WGS sequence"/>
</dbReference>
<dbReference type="GO" id="GO:0006545">
    <property type="term" value="P:glycine biosynthetic process"/>
    <property type="evidence" value="ECO:0007669"/>
    <property type="project" value="TreeGrafter"/>
</dbReference>
<dbReference type="EMBL" id="FWXI01000008">
    <property type="protein sequence ID" value="SMC76360.1"/>
    <property type="molecule type" value="Genomic_DNA"/>
</dbReference>
<evidence type="ECO:0000256" key="1">
    <source>
        <dbReference type="ARBA" id="ARBA00001933"/>
    </source>
</evidence>
<dbReference type="GO" id="GO:0006567">
    <property type="term" value="P:L-threonine catabolic process"/>
    <property type="evidence" value="ECO:0007669"/>
    <property type="project" value="TreeGrafter"/>
</dbReference>
<evidence type="ECO:0000313" key="8">
    <source>
        <dbReference type="Proteomes" id="UP000192738"/>
    </source>
</evidence>
<comment type="cofactor">
    <cofactor evidence="1">
        <name>pyridoxal 5'-phosphate</name>
        <dbReference type="ChEBI" id="CHEBI:597326"/>
    </cofactor>
</comment>
<dbReference type="RefSeq" id="WP_084575855.1">
    <property type="nucleotide sequence ID" value="NZ_CP155572.1"/>
</dbReference>
<dbReference type="Gene3D" id="3.90.1150.10">
    <property type="entry name" value="Aspartate Aminotransferase, domain 1"/>
    <property type="match status" value="1"/>
</dbReference>
<dbReference type="PANTHER" id="PTHR48097:SF9">
    <property type="entry name" value="L-THREONINE ALDOLASE"/>
    <property type="match status" value="1"/>
</dbReference>
<dbReference type="GO" id="GO:0005829">
    <property type="term" value="C:cytosol"/>
    <property type="evidence" value="ECO:0007669"/>
    <property type="project" value="TreeGrafter"/>
</dbReference>
<dbReference type="PANTHER" id="PTHR48097">
    <property type="entry name" value="L-THREONINE ALDOLASE-RELATED"/>
    <property type="match status" value="1"/>
</dbReference>
<keyword evidence="4" id="KW-0456">Lyase</keyword>
<dbReference type="STRING" id="112901.SAMN04488500_108159"/>
<accession>A0A1W2BTP8</accession>
<dbReference type="InterPro" id="IPR015424">
    <property type="entry name" value="PyrdxlP-dep_Trfase"/>
</dbReference>
<dbReference type="FunFam" id="3.40.640.10:FF:000030">
    <property type="entry name" value="Low-specificity L-threonine aldolase"/>
    <property type="match status" value="1"/>
</dbReference>
<sequence length="342" mass="37517">MYKDFRSDTVTQATSEMRKAMMEAEVGDDILGEDPTVKKLEDMSAVMFGKEAALLTVSGTMANQIAIMALTQLGDEIILGEETHMYNLEVGALAALSCVQARPIPSNLGRFAVKAVKKAIRPWGVQSPISRVLCLENTYDLNRGYPLPPEYQAEMAQLAREHDMTVYLDGARIFNAAEAFKADLKQMAQDVDALQFCLTKGLAAPFGSILLGTQSFIDKARWIKQRIGGGMRQAGHMAAAGIVALTTMQERLHEDHTNALRLANGLVDIDDRLVDVGKVKTNVVQIDFEPVGKEAAFVTEELLKQHIKVKPIGPSACRMITHWGITEADVDYAVAAIRKIIK</sequence>
<protein>
    <submittedName>
        <fullName evidence="7">L-threonine aldolase</fullName>
    </submittedName>
</protein>
<dbReference type="SUPFAM" id="SSF53383">
    <property type="entry name" value="PLP-dependent transferases"/>
    <property type="match status" value="1"/>
</dbReference>
<dbReference type="Gene3D" id="3.40.640.10">
    <property type="entry name" value="Type I PLP-dependent aspartate aminotransferase-like (Major domain)"/>
    <property type="match status" value="1"/>
</dbReference>
<gene>
    <name evidence="7" type="ORF">SAMN04488500_108159</name>
</gene>
<dbReference type="NCBIfam" id="NF041359">
    <property type="entry name" value="GntG_guanitoxin"/>
    <property type="match status" value="1"/>
</dbReference>
<dbReference type="AlphaFoldDB" id="A0A1W2BTP8"/>
<dbReference type="GO" id="GO:0008732">
    <property type="term" value="F:L-allo-threonine aldolase activity"/>
    <property type="evidence" value="ECO:0007669"/>
    <property type="project" value="TreeGrafter"/>
</dbReference>
<organism evidence="7 8">
    <name type="scientific">Sporomusa malonica</name>
    <dbReference type="NCBI Taxonomy" id="112901"/>
    <lineage>
        <taxon>Bacteria</taxon>
        <taxon>Bacillati</taxon>
        <taxon>Bacillota</taxon>
        <taxon>Negativicutes</taxon>
        <taxon>Selenomonadales</taxon>
        <taxon>Sporomusaceae</taxon>
        <taxon>Sporomusa</taxon>
    </lineage>
</organism>
<comment type="similarity">
    <text evidence="2">Belongs to the threonine aldolase family.</text>
</comment>
<evidence type="ECO:0000256" key="2">
    <source>
        <dbReference type="ARBA" id="ARBA00006966"/>
    </source>
</evidence>
<dbReference type="InterPro" id="IPR023603">
    <property type="entry name" value="Low_specificity_L-TA-like"/>
</dbReference>
<dbReference type="InterPro" id="IPR001597">
    <property type="entry name" value="ArAA_b-elim_lyase/Thr_aldolase"/>
</dbReference>
<evidence type="ECO:0000256" key="3">
    <source>
        <dbReference type="ARBA" id="ARBA00022898"/>
    </source>
</evidence>
<name>A0A1W2BTP8_9FIRM</name>
<keyword evidence="3" id="KW-0663">Pyridoxal phosphate</keyword>
<dbReference type="OrthoDB" id="9774495at2"/>
<evidence type="ECO:0000256" key="5">
    <source>
        <dbReference type="PIRSR" id="PIRSR017617-1"/>
    </source>
</evidence>
<dbReference type="InterPro" id="IPR015422">
    <property type="entry name" value="PyrdxlP-dep_Trfase_small"/>
</dbReference>
<proteinExistence type="inferred from homology"/>
<dbReference type="PIRSF" id="PIRSF017617">
    <property type="entry name" value="Thr_aldolase"/>
    <property type="match status" value="1"/>
</dbReference>
<evidence type="ECO:0000259" key="6">
    <source>
        <dbReference type="Pfam" id="PF01212"/>
    </source>
</evidence>
<dbReference type="InterPro" id="IPR015421">
    <property type="entry name" value="PyrdxlP-dep_Trfase_major"/>
</dbReference>
<evidence type="ECO:0000313" key="7">
    <source>
        <dbReference type="EMBL" id="SMC76360.1"/>
    </source>
</evidence>
<feature type="domain" description="Aromatic amino acid beta-eliminating lyase/threonine aldolase" evidence="6">
    <location>
        <begin position="4"/>
        <end position="287"/>
    </location>
</feature>